<sequence length="119" mass="12752">MKKSIKIVTAFFATLVLLVGINISLSSYGISLKEITALSLTDTGTGTSPEIVLDNAVFVGGEDCSWKVPSYDTETGKILGYTTYTANQSVCKVGSSTCNTKNERPCLATKVEYKPVENN</sequence>
<proteinExistence type="predicted"/>
<evidence type="ECO:0000313" key="2">
    <source>
        <dbReference type="Proteomes" id="UP000260644"/>
    </source>
</evidence>
<reference evidence="1 2" key="1">
    <citation type="submission" date="2018-07" db="EMBL/GenBank/DDBJ databases">
        <title>Chitinophaga K2CV101002-2 sp. nov., isolated from a monsoon evergreen broad-leaved forest soil.</title>
        <authorList>
            <person name="Lv Y."/>
        </authorList>
    </citation>
    <scope>NUCLEOTIDE SEQUENCE [LARGE SCALE GENOMIC DNA]</scope>
    <source>
        <strain evidence="1 2">GDMCC 1.1288</strain>
    </source>
</reference>
<accession>A0A3E1Y413</accession>
<name>A0A3E1Y413_9BACT</name>
<dbReference type="RefSeq" id="WP_116978073.1">
    <property type="nucleotide sequence ID" value="NZ_QPMM01000013.1"/>
</dbReference>
<evidence type="ECO:0000313" key="1">
    <source>
        <dbReference type="EMBL" id="RFS19418.1"/>
    </source>
</evidence>
<dbReference type="AlphaFoldDB" id="A0A3E1Y413"/>
<dbReference type="Proteomes" id="UP000260644">
    <property type="component" value="Unassembled WGS sequence"/>
</dbReference>
<protein>
    <submittedName>
        <fullName evidence="1">Uncharacterized protein</fullName>
    </submittedName>
</protein>
<gene>
    <name evidence="1" type="ORF">DVR12_22550</name>
</gene>
<comment type="caution">
    <text evidence="1">The sequence shown here is derived from an EMBL/GenBank/DDBJ whole genome shotgun (WGS) entry which is preliminary data.</text>
</comment>
<dbReference type="EMBL" id="QPMM01000013">
    <property type="protein sequence ID" value="RFS19418.1"/>
    <property type="molecule type" value="Genomic_DNA"/>
</dbReference>
<organism evidence="1 2">
    <name type="scientific">Chitinophaga silvatica</name>
    <dbReference type="NCBI Taxonomy" id="2282649"/>
    <lineage>
        <taxon>Bacteria</taxon>
        <taxon>Pseudomonadati</taxon>
        <taxon>Bacteroidota</taxon>
        <taxon>Chitinophagia</taxon>
        <taxon>Chitinophagales</taxon>
        <taxon>Chitinophagaceae</taxon>
        <taxon>Chitinophaga</taxon>
    </lineage>
</organism>
<dbReference type="OrthoDB" id="9911562at2"/>
<keyword evidence="2" id="KW-1185">Reference proteome</keyword>